<feature type="transmembrane region" description="Helical" evidence="6">
    <location>
        <begin position="258"/>
        <end position="281"/>
    </location>
</feature>
<evidence type="ECO:0000259" key="7">
    <source>
        <dbReference type="Pfam" id="PF02687"/>
    </source>
</evidence>
<evidence type="ECO:0008006" key="11">
    <source>
        <dbReference type="Google" id="ProtNLM"/>
    </source>
</evidence>
<dbReference type="AlphaFoldDB" id="A0A1Q8ZWF7"/>
<evidence type="ECO:0000256" key="3">
    <source>
        <dbReference type="ARBA" id="ARBA00022692"/>
    </source>
</evidence>
<keyword evidence="3 6" id="KW-0812">Transmembrane</keyword>
<dbReference type="InterPro" id="IPR003838">
    <property type="entry name" value="ABC3_permease_C"/>
</dbReference>
<organism evidence="9 10">
    <name type="scientific">Rhizobium oryziradicis</name>
    <dbReference type="NCBI Taxonomy" id="1867956"/>
    <lineage>
        <taxon>Bacteria</taxon>
        <taxon>Pseudomonadati</taxon>
        <taxon>Pseudomonadota</taxon>
        <taxon>Alphaproteobacteria</taxon>
        <taxon>Hyphomicrobiales</taxon>
        <taxon>Rhizobiaceae</taxon>
        <taxon>Rhizobium/Agrobacterium group</taxon>
        <taxon>Rhizobium</taxon>
    </lineage>
</organism>
<dbReference type="PANTHER" id="PTHR43738:SF3">
    <property type="entry name" value="ABC TRANSPORTER PERMEASE"/>
    <property type="match status" value="1"/>
</dbReference>
<accession>A0A1Q8ZWF7</accession>
<dbReference type="STRING" id="1867956.BJF95_04065"/>
<evidence type="ECO:0000256" key="6">
    <source>
        <dbReference type="SAM" id="Phobius"/>
    </source>
</evidence>
<dbReference type="Pfam" id="PF12704">
    <property type="entry name" value="MacB_PCD"/>
    <property type="match status" value="1"/>
</dbReference>
<feature type="domain" description="ABC3 transporter permease C-terminal" evidence="7">
    <location>
        <begin position="265"/>
        <end position="372"/>
    </location>
</feature>
<evidence type="ECO:0000256" key="2">
    <source>
        <dbReference type="ARBA" id="ARBA00022475"/>
    </source>
</evidence>
<dbReference type="RefSeq" id="WP_075638026.1">
    <property type="nucleotide sequence ID" value="NZ_MKIM01000021.1"/>
</dbReference>
<proteinExistence type="predicted"/>
<keyword evidence="10" id="KW-1185">Reference proteome</keyword>
<keyword evidence="5 6" id="KW-0472">Membrane</keyword>
<evidence type="ECO:0000259" key="8">
    <source>
        <dbReference type="Pfam" id="PF12704"/>
    </source>
</evidence>
<dbReference type="GO" id="GO:0005886">
    <property type="term" value="C:plasma membrane"/>
    <property type="evidence" value="ECO:0007669"/>
    <property type="project" value="UniProtKB-SubCell"/>
</dbReference>
<sequence length="380" mass="40394">MSFFDLARKNAWRKPLRTMLLMVCIAVAFLIYGLTASFLDGTQGASAASDDILGVMSTSGRAQPLPLAYMSRLAAEADIAGLAYITRLRGFVGPEKNTVAISAGDPKLLMAANGKSLGLTPALLDAIGVARNRILVGRALADAQGWVTGQTITVTAFDTARQDGSRDWRFDIAGIFDGENASTDTYFIIARYDYVNAARAKGKDSVDAFIVRPRPGVRAGDLAARIDALFANSSAPTRTQSEKQFLEAFLRQYADVGLIVHLVVGAAFVTLLMIVVNTMVFAVRERTFEIGLLKTLGFSQPVIAGLVLGETLFIFITGGIAGLVLAKAATLFAGSDLGLVFSPPIVAKALAIMITLGLATGLLPAMNAIRTPIIKAFRTR</sequence>
<dbReference type="InterPro" id="IPR051125">
    <property type="entry name" value="ABC-4/HrtB_transporter"/>
</dbReference>
<evidence type="ECO:0000256" key="4">
    <source>
        <dbReference type="ARBA" id="ARBA00022989"/>
    </source>
</evidence>
<name>A0A1Q8ZWF7_9HYPH</name>
<protein>
    <recommendedName>
        <fullName evidence="11">ABC transporter permease</fullName>
    </recommendedName>
</protein>
<dbReference type="Pfam" id="PF02687">
    <property type="entry name" value="FtsX"/>
    <property type="match status" value="1"/>
</dbReference>
<dbReference type="OrthoDB" id="9775474at2"/>
<comment type="subcellular location">
    <subcellularLocation>
        <location evidence="1">Cell membrane</location>
        <topology evidence="1">Multi-pass membrane protein</topology>
    </subcellularLocation>
</comment>
<dbReference type="InterPro" id="IPR025857">
    <property type="entry name" value="MacB_PCD"/>
</dbReference>
<keyword evidence="4 6" id="KW-1133">Transmembrane helix</keyword>
<keyword evidence="2" id="KW-1003">Cell membrane</keyword>
<dbReference type="Proteomes" id="UP000186894">
    <property type="component" value="Unassembled WGS sequence"/>
</dbReference>
<reference evidence="9 10" key="1">
    <citation type="submission" date="2016-09" db="EMBL/GenBank/DDBJ databases">
        <title>Rhizobium oryziradicis sp. nov., isolated from the root of rice.</title>
        <authorList>
            <person name="Zhao J."/>
            <person name="Zhang X."/>
        </authorList>
    </citation>
    <scope>NUCLEOTIDE SEQUENCE [LARGE SCALE GENOMIC DNA]</scope>
    <source>
        <strain evidence="9 10">N19</strain>
    </source>
</reference>
<evidence type="ECO:0000313" key="10">
    <source>
        <dbReference type="Proteomes" id="UP000186894"/>
    </source>
</evidence>
<feature type="transmembrane region" description="Helical" evidence="6">
    <location>
        <begin position="345"/>
        <end position="369"/>
    </location>
</feature>
<feature type="domain" description="MacB-like periplasmic core" evidence="8">
    <location>
        <begin position="21"/>
        <end position="228"/>
    </location>
</feature>
<gene>
    <name evidence="9" type="ORF">BJF95_04065</name>
</gene>
<evidence type="ECO:0000256" key="5">
    <source>
        <dbReference type="ARBA" id="ARBA00023136"/>
    </source>
</evidence>
<comment type="caution">
    <text evidence="9">The sequence shown here is derived from an EMBL/GenBank/DDBJ whole genome shotgun (WGS) entry which is preliminary data.</text>
</comment>
<evidence type="ECO:0000256" key="1">
    <source>
        <dbReference type="ARBA" id="ARBA00004651"/>
    </source>
</evidence>
<dbReference type="EMBL" id="MKIM01000021">
    <property type="protein sequence ID" value="OLP46355.1"/>
    <property type="molecule type" value="Genomic_DNA"/>
</dbReference>
<dbReference type="PANTHER" id="PTHR43738">
    <property type="entry name" value="ABC TRANSPORTER, MEMBRANE PROTEIN"/>
    <property type="match status" value="1"/>
</dbReference>
<evidence type="ECO:0000313" key="9">
    <source>
        <dbReference type="EMBL" id="OLP46355.1"/>
    </source>
</evidence>
<feature type="transmembrane region" description="Helical" evidence="6">
    <location>
        <begin position="302"/>
        <end position="325"/>
    </location>
</feature>